<protein>
    <submittedName>
        <fullName evidence="1">Uncharacterized protein</fullName>
    </submittedName>
</protein>
<name>A0A0F9H2B0_9ZZZZ</name>
<reference evidence="1" key="1">
    <citation type="journal article" date="2015" name="Nature">
        <title>Complex archaea that bridge the gap between prokaryotes and eukaryotes.</title>
        <authorList>
            <person name="Spang A."/>
            <person name="Saw J.H."/>
            <person name="Jorgensen S.L."/>
            <person name="Zaremba-Niedzwiedzka K."/>
            <person name="Martijn J."/>
            <person name="Lind A.E."/>
            <person name="van Eijk R."/>
            <person name="Schleper C."/>
            <person name="Guy L."/>
            <person name="Ettema T.J."/>
        </authorList>
    </citation>
    <scope>NUCLEOTIDE SEQUENCE</scope>
</reference>
<sequence length="141" mass="16063">MRKIEIVGKIDQFNPETGEFHGYVSSMDRGLMKAMFDFVGKKQWKMILGKYYLRWTTGDKSQNHHIFGHGTELATFTGQSVKTFLYESAERAFSKGYPPKDNAFGKIVPIELEELDTMGAAILIEQLHEDAAFLSCILTEF</sequence>
<dbReference type="AlphaFoldDB" id="A0A0F9H2B0"/>
<accession>A0A0F9H2B0</accession>
<dbReference type="EMBL" id="LAZR01026206">
    <property type="protein sequence ID" value="KKL69447.1"/>
    <property type="molecule type" value="Genomic_DNA"/>
</dbReference>
<proteinExistence type="predicted"/>
<comment type="caution">
    <text evidence="1">The sequence shown here is derived from an EMBL/GenBank/DDBJ whole genome shotgun (WGS) entry which is preliminary data.</text>
</comment>
<evidence type="ECO:0000313" key="1">
    <source>
        <dbReference type="EMBL" id="KKL69447.1"/>
    </source>
</evidence>
<organism evidence="1">
    <name type="scientific">marine sediment metagenome</name>
    <dbReference type="NCBI Taxonomy" id="412755"/>
    <lineage>
        <taxon>unclassified sequences</taxon>
        <taxon>metagenomes</taxon>
        <taxon>ecological metagenomes</taxon>
    </lineage>
</organism>
<gene>
    <name evidence="1" type="ORF">LCGC14_2114870</name>
</gene>